<dbReference type="SMART" id="SM00062">
    <property type="entry name" value="PBPb"/>
    <property type="match status" value="1"/>
</dbReference>
<dbReference type="EMBL" id="CP013109">
    <property type="protein sequence ID" value="APG93397.1"/>
    <property type="molecule type" value="Genomic_DNA"/>
</dbReference>
<gene>
    <name evidence="4" type="ORF">SAMCFNEI73_pB0199</name>
</gene>
<accession>A0A1L3LTJ5</accession>
<dbReference type="Proteomes" id="UP000182306">
    <property type="component" value="Plasmid B"/>
</dbReference>
<evidence type="ECO:0000256" key="2">
    <source>
        <dbReference type="ARBA" id="ARBA00022729"/>
    </source>
</evidence>
<evidence type="ECO:0000313" key="5">
    <source>
        <dbReference type="Proteomes" id="UP000182306"/>
    </source>
</evidence>
<sequence length="190" mass="20817">MAGNWQGRWDMAMGQMAPKKERERVFDFPANYYYEQVVAVVHRDSKTTKLADLDGKTVGALANSAYNDYANHKLNPDWKGSTPITYQFKPGAVTSYGATTMAFDDLRLGDGVRLDAVIADKVVANTAISKGYPMKILNDPLYAAPAAIAILKGDNEFSEKIAAAVKGMKDDGSLSKLSIKWYGADYSTEK</sequence>
<keyword evidence="4" id="KW-0614">Plasmid</keyword>
<dbReference type="PANTHER" id="PTHR35936:SF19">
    <property type="entry name" value="AMINO-ACID-BINDING PROTEIN YXEM-RELATED"/>
    <property type="match status" value="1"/>
</dbReference>
<geneLocation type="plasmid" evidence="4 5">
    <name>B</name>
</geneLocation>
<reference evidence="4 5" key="1">
    <citation type="submission" date="2015-10" db="EMBL/GenBank/DDBJ databases">
        <title>Genomic differences between typical nodule nitrogen-fixing rhizobial strains and those coming from bean seeds.</title>
        <authorList>
            <person name="Peralta H."/>
            <person name="Aguilar-Vera A."/>
            <person name="Diaz R."/>
            <person name="Mora Y."/>
            <person name="Martinez-Batallar G."/>
            <person name="Salazar E."/>
            <person name="Vargas-Lagunas C."/>
            <person name="Encarnacion S."/>
            <person name="Girard L."/>
            <person name="Mora J."/>
        </authorList>
    </citation>
    <scope>NUCLEOTIDE SEQUENCE [LARGE SCALE GENOMIC DNA]</scope>
    <source>
        <strain evidence="4 5">CFNEI 73</strain>
        <plasmid evidence="4 5">B</plasmid>
    </source>
</reference>
<dbReference type="InterPro" id="IPR001638">
    <property type="entry name" value="Solute-binding_3/MltF_N"/>
</dbReference>
<name>A0A1L3LTJ5_9HYPH</name>
<dbReference type="SUPFAM" id="SSF53850">
    <property type="entry name" value="Periplasmic binding protein-like II"/>
    <property type="match status" value="1"/>
</dbReference>
<evidence type="ECO:0000313" key="4">
    <source>
        <dbReference type="EMBL" id="APG93397.1"/>
    </source>
</evidence>
<comment type="subcellular location">
    <subcellularLocation>
        <location evidence="1">Periplasm</location>
    </subcellularLocation>
</comment>
<feature type="domain" description="Solute-binding protein family 3/N-terminal" evidence="3">
    <location>
        <begin position="1"/>
        <end position="185"/>
    </location>
</feature>
<dbReference type="PANTHER" id="PTHR35936">
    <property type="entry name" value="MEMBRANE-BOUND LYTIC MUREIN TRANSGLYCOSYLASE F"/>
    <property type="match status" value="1"/>
</dbReference>
<dbReference type="KEGG" id="same:SAMCFNEI73_pB0199"/>
<protein>
    <submittedName>
        <fullName evidence="4">Amino acid ABC transporter, amino acid-binding protein</fullName>
    </submittedName>
</protein>
<keyword evidence="5" id="KW-1185">Reference proteome</keyword>
<dbReference type="Pfam" id="PF00497">
    <property type="entry name" value="SBP_bac_3"/>
    <property type="match status" value="1"/>
</dbReference>
<dbReference type="AlphaFoldDB" id="A0A1L3LTJ5"/>
<evidence type="ECO:0000256" key="1">
    <source>
        <dbReference type="ARBA" id="ARBA00004418"/>
    </source>
</evidence>
<evidence type="ECO:0000259" key="3">
    <source>
        <dbReference type="SMART" id="SM00062"/>
    </source>
</evidence>
<proteinExistence type="predicted"/>
<keyword evidence="2" id="KW-0732">Signal</keyword>
<dbReference type="Gene3D" id="3.40.190.10">
    <property type="entry name" value="Periplasmic binding protein-like II"/>
    <property type="match status" value="2"/>
</dbReference>
<dbReference type="GO" id="GO:0042597">
    <property type="term" value="C:periplasmic space"/>
    <property type="evidence" value="ECO:0007669"/>
    <property type="project" value="UniProtKB-SubCell"/>
</dbReference>
<organism evidence="4 5">
    <name type="scientific">Sinorhizobium americanum</name>
    <dbReference type="NCBI Taxonomy" id="194963"/>
    <lineage>
        <taxon>Bacteria</taxon>
        <taxon>Pseudomonadati</taxon>
        <taxon>Pseudomonadota</taxon>
        <taxon>Alphaproteobacteria</taxon>
        <taxon>Hyphomicrobiales</taxon>
        <taxon>Rhizobiaceae</taxon>
        <taxon>Sinorhizobium/Ensifer group</taxon>
        <taxon>Sinorhizobium</taxon>
    </lineage>
</organism>